<gene>
    <name evidence="5" type="ORF">AMTR_s00030p00122220</name>
</gene>
<keyword evidence="2 4" id="KW-0472">Membrane</keyword>
<dbReference type="eggNOG" id="ENOG502QTIT">
    <property type="taxonomic scope" value="Eukaryota"/>
</dbReference>
<dbReference type="Proteomes" id="UP000017836">
    <property type="component" value="Unassembled WGS sequence"/>
</dbReference>
<proteinExistence type="predicted"/>
<evidence type="ECO:0000256" key="4">
    <source>
        <dbReference type="SAM" id="Phobius"/>
    </source>
</evidence>
<dbReference type="STRING" id="13333.U5D3T4"/>
<organism evidence="5 6">
    <name type="scientific">Amborella trichopoda</name>
    <dbReference type="NCBI Taxonomy" id="13333"/>
    <lineage>
        <taxon>Eukaryota</taxon>
        <taxon>Viridiplantae</taxon>
        <taxon>Streptophyta</taxon>
        <taxon>Embryophyta</taxon>
        <taxon>Tracheophyta</taxon>
        <taxon>Spermatophyta</taxon>
        <taxon>Magnoliopsida</taxon>
        <taxon>Amborellales</taxon>
        <taxon>Amborellaceae</taxon>
        <taxon>Amborella</taxon>
    </lineage>
</organism>
<evidence type="ECO:0000256" key="1">
    <source>
        <dbReference type="ARBA" id="ARBA00004370"/>
    </source>
</evidence>
<keyword evidence="4" id="KW-1133">Transmembrane helix</keyword>
<dbReference type="InterPro" id="IPR044839">
    <property type="entry name" value="NDR1-like"/>
</dbReference>
<reference evidence="6" key="1">
    <citation type="journal article" date="2013" name="Science">
        <title>The Amborella genome and the evolution of flowering plants.</title>
        <authorList>
            <consortium name="Amborella Genome Project"/>
        </authorList>
    </citation>
    <scope>NUCLEOTIDE SEQUENCE [LARGE SCALE GENOMIC DNA]</scope>
</reference>
<dbReference type="OMA" id="CDKFLYT"/>
<dbReference type="PANTHER" id="PTHR31234:SF2">
    <property type="entry name" value="OS05G0199100 PROTEIN"/>
    <property type="match status" value="1"/>
</dbReference>
<feature type="region of interest" description="Disordered" evidence="3">
    <location>
        <begin position="1"/>
        <end position="52"/>
    </location>
</feature>
<keyword evidence="4" id="KW-0812">Transmembrane</keyword>
<feature type="transmembrane region" description="Helical" evidence="4">
    <location>
        <begin position="90"/>
        <end position="113"/>
    </location>
</feature>
<evidence type="ECO:0000256" key="2">
    <source>
        <dbReference type="ARBA" id="ARBA00023136"/>
    </source>
</evidence>
<protein>
    <submittedName>
        <fullName evidence="5">Uncharacterized protein</fullName>
    </submittedName>
</protein>
<dbReference type="EMBL" id="KI392485">
    <property type="protein sequence ID" value="ERN16057.1"/>
    <property type="molecule type" value="Genomic_DNA"/>
</dbReference>
<sequence>MHAKSDSEVTSLAPSSPRRPLYYVQSPSRHDGSIESTPMASPHHSREPSAATTTARFSGILHHHRLPGAPWKSYHAIEDEDEEEREPLPFACYVILFILSFSLLFSLFSLILWGSSLPYSPDIKMQSVRFRSFNVHAGSDPSGVPTKILSINGTVKLSFRNPATFFGVHVTSTPIILHYDSLKIASGDMIKFYQSRKSQRLVQTVVQGDEIPLYGGGSNLSSSDQDNMKVKLNLSFVIRSRAYVLGKLVKPKFYKRIQCSVVLDKRKLEKPISLKNSCTYR</sequence>
<dbReference type="GO" id="GO:0098542">
    <property type="term" value="P:defense response to other organism"/>
    <property type="evidence" value="ECO:0007669"/>
    <property type="project" value="InterPro"/>
</dbReference>
<dbReference type="PANTHER" id="PTHR31234">
    <property type="entry name" value="LATE EMBRYOGENESIS ABUNDANT (LEA) HYDROXYPROLINE-RICH GLYCOPROTEIN FAMILY"/>
    <property type="match status" value="1"/>
</dbReference>
<dbReference type="GO" id="GO:0016020">
    <property type="term" value="C:membrane"/>
    <property type="evidence" value="ECO:0007669"/>
    <property type="project" value="UniProtKB-SubCell"/>
</dbReference>
<name>U5D3T4_AMBTC</name>
<evidence type="ECO:0000256" key="3">
    <source>
        <dbReference type="SAM" id="MobiDB-lite"/>
    </source>
</evidence>
<accession>U5D3T4</accession>
<dbReference type="AlphaFoldDB" id="U5D3T4"/>
<dbReference type="HOGENOM" id="CLU_045609_0_0_1"/>
<keyword evidence="6" id="KW-1185">Reference proteome</keyword>
<evidence type="ECO:0000313" key="6">
    <source>
        <dbReference type="Proteomes" id="UP000017836"/>
    </source>
</evidence>
<dbReference type="Gramene" id="ERN16057">
    <property type="protein sequence ID" value="ERN16057"/>
    <property type="gene ID" value="AMTR_s00030p00122220"/>
</dbReference>
<dbReference type="OrthoDB" id="903824at2759"/>
<comment type="subcellular location">
    <subcellularLocation>
        <location evidence="1">Membrane</location>
    </subcellularLocation>
</comment>
<evidence type="ECO:0000313" key="5">
    <source>
        <dbReference type="EMBL" id="ERN16057.1"/>
    </source>
</evidence>